<protein>
    <recommendedName>
        <fullName evidence="3">TonB-dependent receptor</fullName>
    </recommendedName>
</protein>
<evidence type="ECO:0008006" key="3">
    <source>
        <dbReference type="Google" id="ProtNLM"/>
    </source>
</evidence>
<gene>
    <name evidence="1" type="ORF">ACFQT0_12415</name>
</gene>
<name>A0ABW2U3R0_9BACT</name>
<reference evidence="2" key="1">
    <citation type="journal article" date="2019" name="Int. J. Syst. Evol. Microbiol.">
        <title>The Global Catalogue of Microorganisms (GCM) 10K type strain sequencing project: providing services to taxonomists for standard genome sequencing and annotation.</title>
        <authorList>
            <consortium name="The Broad Institute Genomics Platform"/>
            <consortium name="The Broad Institute Genome Sequencing Center for Infectious Disease"/>
            <person name="Wu L."/>
            <person name="Ma J."/>
        </authorList>
    </citation>
    <scope>NUCLEOTIDE SEQUENCE [LARGE SCALE GENOMIC DNA]</scope>
    <source>
        <strain evidence="2">JCM 19635</strain>
    </source>
</reference>
<organism evidence="1 2">
    <name type="scientific">Hymenobacter humi</name>
    <dbReference type="NCBI Taxonomy" id="1411620"/>
    <lineage>
        <taxon>Bacteria</taxon>
        <taxon>Pseudomonadati</taxon>
        <taxon>Bacteroidota</taxon>
        <taxon>Cytophagia</taxon>
        <taxon>Cytophagales</taxon>
        <taxon>Hymenobacteraceae</taxon>
        <taxon>Hymenobacter</taxon>
    </lineage>
</organism>
<evidence type="ECO:0000313" key="1">
    <source>
        <dbReference type="EMBL" id="MFC7668098.1"/>
    </source>
</evidence>
<dbReference type="Gene3D" id="2.60.120.890">
    <property type="entry name" value="BT2081, beta-jelly-roll domain"/>
    <property type="match status" value="1"/>
</dbReference>
<dbReference type="RefSeq" id="WP_380203148.1">
    <property type="nucleotide sequence ID" value="NZ_JBHTEK010000001.1"/>
</dbReference>
<dbReference type="Proteomes" id="UP001596513">
    <property type="component" value="Unassembled WGS sequence"/>
</dbReference>
<dbReference type="EMBL" id="JBHTEK010000001">
    <property type="protein sequence ID" value="MFC7668098.1"/>
    <property type="molecule type" value="Genomic_DNA"/>
</dbReference>
<evidence type="ECO:0000313" key="2">
    <source>
        <dbReference type="Proteomes" id="UP001596513"/>
    </source>
</evidence>
<proteinExistence type="predicted"/>
<accession>A0ABW2U3R0</accession>
<comment type="caution">
    <text evidence="1">The sequence shown here is derived from an EMBL/GenBank/DDBJ whole genome shotgun (WGS) entry which is preliminary data.</text>
</comment>
<keyword evidence="2" id="KW-1185">Reference proteome</keyword>
<dbReference type="InterPro" id="IPR038653">
    <property type="entry name" value="Put_CMD_sf"/>
</dbReference>
<sequence length="91" mass="9786">MHGGSFAARIENKVYAPFQSIFPVLPGILSLGSGIRYTTDDTEFTGVPYTGRPTQIQFYYKLTGPAATNDSAAVFSRSPATSAAKPRRSPL</sequence>